<dbReference type="AlphaFoldDB" id="A0A430FQE5"/>
<dbReference type="Proteomes" id="UP000287609">
    <property type="component" value="Unassembled WGS sequence"/>
</dbReference>
<dbReference type="EMBL" id="QXGM01000002">
    <property type="protein sequence ID" value="RSX55063.1"/>
    <property type="molecule type" value="Genomic_DNA"/>
</dbReference>
<name>A0A430FQE5_9BIFI</name>
<reference evidence="1 2" key="1">
    <citation type="submission" date="2018-09" db="EMBL/GenBank/DDBJ databases">
        <title>Characterization of the phylogenetic diversity of five novel species belonging to the genus Bifidobacterium.</title>
        <authorList>
            <person name="Lugli G.A."/>
            <person name="Duranti S."/>
            <person name="Milani C."/>
        </authorList>
    </citation>
    <scope>NUCLEOTIDE SEQUENCE [LARGE SCALE GENOMIC DNA]</scope>
    <source>
        <strain evidence="1 2">2036B</strain>
    </source>
</reference>
<comment type="caution">
    <text evidence="1">The sequence shown here is derived from an EMBL/GenBank/DDBJ whole genome shotgun (WGS) entry which is preliminary data.</text>
</comment>
<organism evidence="1 2">
    <name type="scientific">Bifidobacterium dolichotidis</name>
    <dbReference type="NCBI Taxonomy" id="2306976"/>
    <lineage>
        <taxon>Bacteria</taxon>
        <taxon>Bacillati</taxon>
        <taxon>Actinomycetota</taxon>
        <taxon>Actinomycetes</taxon>
        <taxon>Bifidobacteriales</taxon>
        <taxon>Bifidobacteriaceae</taxon>
        <taxon>Bifidobacterium</taxon>
    </lineage>
</organism>
<keyword evidence="2" id="KW-1185">Reference proteome</keyword>
<accession>A0A430FQE5</accession>
<sequence>MMKKVRQQKDARSDFISCLLPTQGSSFTFVELIDEPLKENHEESK</sequence>
<evidence type="ECO:0000313" key="2">
    <source>
        <dbReference type="Proteomes" id="UP000287609"/>
    </source>
</evidence>
<gene>
    <name evidence="1" type="ORF">D2E26_1117</name>
</gene>
<proteinExistence type="predicted"/>
<evidence type="ECO:0000313" key="1">
    <source>
        <dbReference type="EMBL" id="RSX55063.1"/>
    </source>
</evidence>
<protein>
    <submittedName>
        <fullName evidence="1">Uncharacterized protein</fullName>
    </submittedName>
</protein>